<dbReference type="EMBL" id="BARW01029007">
    <property type="protein sequence ID" value="GAJ04737.1"/>
    <property type="molecule type" value="Genomic_DNA"/>
</dbReference>
<evidence type="ECO:0000256" key="3">
    <source>
        <dbReference type="ARBA" id="ARBA00022989"/>
    </source>
</evidence>
<comment type="caution">
    <text evidence="6">The sequence shown here is derived from an EMBL/GenBank/DDBJ whole genome shotgun (WGS) entry which is preliminary data.</text>
</comment>
<evidence type="ECO:0000256" key="1">
    <source>
        <dbReference type="ARBA" id="ARBA00004141"/>
    </source>
</evidence>
<comment type="subcellular location">
    <subcellularLocation>
        <location evidence="1">Membrane</location>
        <topology evidence="1">Multi-pass membrane protein</topology>
    </subcellularLocation>
</comment>
<dbReference type="GO" id="GO:0016020">
    <property type="term" value="C:membrane"/>
    <property type="evidence" value="ECO:0007669"/>
    <property type="project" value="UniProtKB-SubCell"/>
</dbReference>
<keyword evidence="4 5" id="KW-0472">Membrane</keyword>
<organism evidence="6">
    <name type="scientific">marine sediment metagenome</name>
    <dbReference type="NCBI Taxonomy" id="412755"/>
    <lineage>
        <taxon>unclassified sequences</taxon>
        <taxon>metagenomes</taxon>
        <taxon>ecological metagenomes</taxon>
    </lineage>
</organism>
<reference evidence="6" key="1">
    <citation type="journal article" date="2014" name="Front. Microbiol.">
        <title>High frequency of phylogenetically diverse reductive dehalogenase-homologous genes in deep subseafloor sedimentary metagenomes.</title>
        <authorList>
            <person name="Kawai M."/>
            <person name="Futagami T."/>
            <person name="Toyoda A."/>
            <person name="Takaki Y."/>
            <person name="Nishi S."/>
            <person name="Hori S."/>
            <person name="Arai W."/>
            <person name="Tsubouchi T."/>
            <person name="Morono Y."/>
            <person name="Uchiyama I."/>
            <person name="Ito T."/>
            <person name="Fujiyama A."/>
            <person name="Inagaki F."/>
            <person name="Takami H."/>
        </authorList>
    </citation>
    <scope>NUCLEOTIDE SEQUENCE</scope>
    <source>
        <strain evidence="6">Expedition CK06-06</strain>
    </source>
</reference>
<feature type="transmembrane region" description="Helical" evidence="5">
    <location>
        <begin position="99"/>
        <end position="116"/>
    </location>
</feature>
<proteinExistence type="predicted"/>
<sequence length="203" mass="21892">MEILDVGLILVTGVAAGFMNTLGGGGSLLTMPMLIFLGSPAAVANGTNRIALIVQNVVAVSNFRRKGFFYPKLGVTLAIPAVLGSFLGARLAISISEELFQKILAVIMIIILVLILTRPEKKFLKEIEGENLNSTRLIISMFVFFCIGVYGGFIQAGVGFIIISALALITGMSLVKINTLKVFIVLIYVFSSFNCKYFSLKSE</sequence>
<keyword evidence="2 5" id="KW-0812">Transmembrane</keyword>
<gene>
    <name evidence="6" type="ORF">S12H4_46704</name>
</gene>
<feature type="transmembrane region" description="Helical" evidence="5">
    <location>
        <begin position="6"/>
        <end position="29"/>
    </location>
</feature>
<evidence type="ECO:0008006" key="7">
    <source>
        <dbReference type="Google" id="ProtNLM"/>
    </source>
</evidence>
<dbReference type="Pfam" id="PF01925">
    <property type="entry name" value="TauE"/>
    <property type="match status" value="1"/>
</dbReference>
<dbReference type="AlphaFoldDB" id="X1UMA9"/>
<evidence type="ECO:0000313" key="6">
    <source>
        <dbReference type="EMBL" id="GAJ04737.1"/>
    </source>
</evidence>
<dbReference type="InterPro" id="IPR051598">
    <property type="entry name" value="TSUP/Inactive_protease-like"/>
</dbReference>
<dbReference type="PANTHER" id="PTHR43701">
    <property type="entry name" value="MEMBRANE TRANSPORTER PROTEIN MJ0441-RELATED"/>
    <property type="match status" value="1"/>
</dbReference>
<keyword evidence="3 5" id="KW-1133">Transmembrane helix</keyword>
<feature type="transmembrane region" description="Helical" evidence="5">
    <location>
        <begin position="73"/>
        <end position="93"/>
    </location>
</feature>
<evidence type="ECO:0000256" key="2">
    <source>
        <dbReference type="ARBA" id="ARBA00022692"/>
    </source>
</evidence>
<feature type="transmembrane region" description="Helical" evidence="5">
    <location>
        <begin position="137"/>
        <end position="170"/>
    </location>
</feature>
<accession>X1UMA9</accession>
<evidence type="ECO:0000256" key="5">
    <source>
        <dbReference type="SAM" id="Phobius"/>
    </source>
</evidence>
<dbReference type="InterPro" id="IPR002781">
    <property type="entry name" value="TM_pro_TauE-like"/>
</dbReference>
<evidence type="ECO:0000256" key="4">
    <source>
        <dbReference type="ARBA" id="ARBA00023136"/>
    </source>
</evidence>
<feature type="non-terminal residue" evidence="6">
    <location>
        <position position="203"/>
    </location>
</feature>
<dbReference type="PANTHER" id="PTHR43701:SF2">
    <property type="entry name" value="MEMBRANE TRANSPORTER PROTEIN YJNA-RELATED"/>
    <property type="match status" value="1"/>
</dbReference>
<name>X1UMA9_9ZZZZ</name>
<protein>
    <recommendedName>
        <fullName evidence="7">Membrane transporter protein</fullName>
    </recommendedName>
</protein>